<dbReference type="Proteomes" id="UP000014984">
    <property type="component" value="Chromosome"/>
</dbReference>
<evidence type="ECO:0000313" key="1">
    <source>
        <dbReference type="EMBL" id="AGR40977.1"/>
    </source>
</evidence>
<proteinExistence type="predicted"/>
<accession>S5LZ49</accession>
<dbReference type="PATRIC" id="fig|1276220.3.peg.322"/>
<evidence type="ECO:0000313" key="2">
    <source>
        <dbReference type="Proteomes" id="UP000014984"/>
    </source>
</evidence>
<protein>
    <submittedName>
        <fullName evidence="1">Uncharacterized protein</fullName>
    </submittedName>
</protein>
<dbReference type="EMBL" id="CP005074">
    <property type="protein sequence ID" value="AGR40977.1"/>
    <property type="molecule type" value="Genomic_DNA"/>
</dbReference>
<keyword evidence="2" id="KW-1185">Reference proteome</keyword>
<gene>
    <name evidence="1" type="ORF">STAIW_v1c03190</name>
</gene>
<name>S5LZ49_9MOLU</name>
<dbReference type="HOGENOM" id="CLU_508829_0_0_14"/>
<dbReference type="OrthoDB" id="391572at2"/>
<sequence length="531" mass="63536">MKETDKQSIFWYGLHKIAYENAQFKYYITTQKELISKLYPIVYIGVTQYTLYRGITINEIPVDELNTYTSYIMENYEQIYKIKYRFVKEKPKKLNFKEKQIYDLSWEIIAGLLLPYINEFCFKNYEQWKNLTKSYIRECAIIYEYDINHEAEDGKIKTSIAYPFIFTLNLIKIYEKQGLYQRIQKCYQKEILLKKFNSGREWKQKELDYLQETYELIQNDEEWSMFLSNFSNLKWDSFDLKERFKGLFQLTKLTTILMKDEISAVTMLDDGAELYELIENYLPLFIFEDKIKNSSNNLNQEYKNSKIKVLSPFNYQNINIETLIPYVCSKGERFVEIDKEQLKSCSEIIASVFSNLRMTLLIHEYLPQFIDSRIIVQKKLLVNVLKIFEEVKENRFKRKIDVENLLESDFFISEEEIIDIIELHRKNLPEFGENSSLLKVGKIMSLMLGIEPKTASSVNYDLRQLIKNILIIFGPHPLDHTVQTRENINFISTIFEKICREYEKKMNLNDLDNQFSNAFELPLKLLNWKKD</sequence>
<dbReference type="RefSeq" id="WP_020834116.1">
    <property type="nucleotide sequence ID" value="NC_021846.1"/>
</dbReference>
<reference evidence="1 2" key="1">
    <citation type="journal article" date="2013" name="Genome Biol. Evol.">
        <title>Comparison of metabolic capacities and inference of gene content evolution in mosquito-associated Spiroplasma diminutum and S. taiwanense.</title>
        <authorList>
            <person name="Lo W.S."/>
            <person name="Ku C."/>
            <person name="Chen L.L."/>
            <person name="Chang T.H."/>
            <person name="Kuo C.H."/>
        </authorList>
    </citation>
    <scope>NUCLEOTIDE SEQUENCE [LARGE SCALE GENOMIC DNA]</scope>
    <source>
        <strain evidence="1">CT-1</strain>
    </source>
</reference>
<dbReference type="KEGG" id="stai:STAIW_v1c03190"/>
<dbReference type="AlphaFoldDB" id="S5LZ49"/>
<dbReference type="eggNOG" id="ENOG5033TPU">
    <property type="taxonomic scope" value="Bacteria"/>
</dbReference>
<dbReference type="STRING" id="1276220.STAIW_v1c03190"/>
<organism evidence="1 2">
    <name type="scientific">Spiroplasma taiwanense CT-1</name>
    <dbReference type="NCBI Taxonomy" id="1276220"/>
    <lineage>
        <taxon>Bacteria</taxon>
        <taxon>Bacillati</taxon>
        <taxon>Mycoplasmatota</taxon>
        <taxon>Mollicutes</taxon>
        <taxon>Entomoplasmatales</taxon>
        <taxon>Spiroplasmataceae</taxon>
        <taxon>Spiroplasma</taxon>
    </lineage>
</organism>